<dbReference type="InterPro" id="IPR039769">
    <property type="entry name" value="Bud23-like"/>
</dbReference>
<sequence length="213" mass="23724">MSSRPEFQAPPEIFYNDKEARKYTSSSRIIKIQAELTERALELLALPKDGLPRLLLDIDVALEREVEGDLLLLTWVRVTMGLDLVSGIGVSWLCNADKSSHNPKLRLDAFFGSLYRCFARGARAVFQVYPESTEQRVLIYSCAIGAGFVGSLVIDFPHSAKKRKEYLVLTCSTPVPKRKGDNSSRDEEDQTVITCSALGVSMQELHAIFVLGI</sequence>
<dbReference type="EMBL" id="JAATIQ010000124">
    <property type="protein sequence ID" value="KAF4380011.1"/>
    <property type="molecule type" value="Genomic_DNA"/>
</dbReference>
<name>A0A7J6GAP1_CANSA</name>
<accession>A0A7J6GAP1</accession>
<dbReference type="PANTHER" id="PTHR12734">
    <property type="entry name" value="METHYLTRANSFERASE-RELATED"/>
    <property type="match status" value="1"/>
</dbReference>
<organism evidence="1 2">
    <name type="scientific">Cannabis sativa</name>
    <name type="common">Hemp</name>
    <name type="synonym">Marijuana</name>
    <dbReference type="NCBI Taxonomy" id="3483"/>
    <lineage>
        <taxon>Eukaryota</taxon>
        <taxon>Viridiplantae</taxon>
        <taxon>Streptophyta</taxon>
        <taxon>Embryophyta</taxon>
        <taxon>Tracheophyta</taxon>
        <taxon>Spermatophyta</taxon>
        <taxon>Magnoliopsida</taxon>
        <taxon>eudicotyledons</taxon>
        <taxon>Gunneridae</taxon>
        <taxon>Pentapetalae</taxon>
        <taxon>rosids</taxon>
        <taxon>fabids</taxon>
        <taxon>Rosales</taxon>
        <taxon>Cannabaceae</taxon>
        <taxon>Cannabis</taxon>
    </lineage>
</organism>
<dbReference type="Proteomes" id="UP000583929">
    <property type="component" value="Unassembled WGS sequence"/>
</dbReference>
<dbReference type="GO" id="GO:0016435">
    <property type="term" value="F:rRNA (guanine) methyltransferase activity"/>
    <property type="evidence" value="ECO:0007669"/>
    <property type="project" value="InterPro"/>
</dbReference>
<evidence type="ECO:0000313" key="1">
    <source>
        <dbReference type="EMBL" id="KAF4380011.1"/>
    </source>
</evidence>
<comment type="caution">
    <text evidence="1">The sequence shown here is derived from an EMBL/GenBank/DDBJ whole genome shotgun (WGS) entry which is preliminary data.</text>
</comment>
<reference evidence="1 2" key="1">
    <citation type="journal article" date="2020" name="bioRxiv">
        <title>Sequence and annotation of 42 cannabis genomes reveals extensive copy number variation in cannabinoid synthesis and pathogen resistance genes.</title>
        <authorList>
            <person name="Mckernan K.J."/>
            <person name="Helbert Y."/>
            <person name="Kane L.T."/>
            <person name="Ebling H."/>
            <person name="Zhang L."/>
            <person name="Liu B."/>
            <person name="Eaton Z."/>
            <person name="Mclaughlin S."/>
            <person name="Kingan S."/>
            <person name="Baybayan P."/>
            <person name="Concepcion G."/>
            <person name="Jordan M."/>
            <person name="Riva A."/>
            <person name="Barbazuk W."/>
            <person name="Harkins T."/>
        </authorList>
    </citation>
    <scope>NUCLEOTIDE SEQUENCE [LARGE SCALE GENOMIC DNA]</scope>
    <source>
        <strain evidence="2">cv. Jamaican Lion 4</strain>
        <tissue evidence="1">Leaf</tissue>
    </source>
</reference>
<gene>
    <name evidence="1" type="ORF">G4B88_030003</name>
</gene>
<protein>
    <submittedName>
        <fullName evidence="1">Uncharacterized protein</fullName>
    </submittedName>
</protein>
<proteinExistence type="predicted"/>
<evidence type="ECO:0000313" key="2">
    <source>
        <dbReference type="Proteomes" id="UP000583929"/>
    </source>
</evidence>
<dbReference type="PANTHER" id="PTHR12734:SF0">
    <property type="entry name" value="18S RRNA (GUANINE-N(7))-METHYLTRANSFERASE-RELATED"/>
    <property type="match status" value="1"/>
</dbReference>
<dbReference type="InterPro" id="IPR029063">
    <property type="entry name" value="SAM-dependent_MTases_sf"/>
</dbReference>
<dbReference type="GO" id="GO:0005730">
    <property type="term" value="C:nucleolus"/>
    <property type="evidence" value="ECO:0007669"/>
    <property type="project" value="TreeGrafter"/>
</dbReference>
<dbReference type="AlphaFoldDB" id="A0A7J6GAP1"/>
<keyword evidence="2" id="KW-1185">Reference proteome</keyword>
<dbReference type="GO" id="GO:0070476">
    <property type="term" value="P:rRNA (guanine-N7)-methylation"/>
    <property type="evidence" value="ECO:0007669"/>
    <property type="project" value="InterPro"/>
</dbReference>
<dbReference type="Gene3D" id="3.40.50.150">
    <property type="entry name" value="Vaccinia Virus protein VP39"/>
    <property type="match status" value="2"/>
</dbReference>